<proteinExistence type="predicted"/>
<reference evidence="1" key="1">
    <citation type="submission" date="2014-09" db="EMBL/GenBank/DDBJ databases">
        <authorList>
            <person name="Magalhaes I.L.F."/>
            <person name="Oliveira U."/>
            <person name="Santos F.R."/>
            <person name="Vidigal T.H.D.A."/>
            <person name="Brescovit A.D."/>
            <person name="Santos A.J."/>
        </authorList>
    </citation>
    <scope>NUCLEOTIDE SEQUENCE</scope>
    <source>
        <tissue evidence="1">Shoot tissue taken approximately 20 cm above the soil surface</tissue>
    </source>
</reference>
<evidence type="ECO:0000313" key="1">
    <source>
        <dbReference type="EMBL" id="JAD86984.1"/>
    </source>
</evidence>
<name>A0A0A9DEF6_ARUDO</name>
<organism evidence="1">
    <name type="scientific">Arundo donax</name>
    <name type="common">Giant reed</name>
    <name type="synonym">Donax arundinaceus</name>
    <dbReference type="NCBI Taxonomy" id="35708"/>
    <lineage>
        <taxon>Eukaryota</taxon>
        <taxon>Viridiplantae</taxon>
        <taxon>Streptophyta</taxon>
        <taxon>Embryophyta</taxon>
        <taxon>Tracheophyta</taxon>
        <taxon>Spermatophyta</taxon>
        <taxon>Magnoliopsida</taxon>
        <taxon>Liliopsida</taxon>
        <taxon>Poales</taxon>
        <taxon>Poaceae</taxon>
        <taxon>PACMAD clade</taxon>
        <taxon>Arundinoideae</taxon>
        <taxon>Arundineae</taxon>
        <taxon>Arundo</taxon>
    </lineage>
</organism>
<dbReference type="AlphaFoldDB" id="A0A0A9DEF6"/>
<accession>A0A0A9DEF6</accession>
<dbReference type="EMBL" id="GBRH01210911">
    <property type="protein sequence ID" value="JAD86984.1"/>
    <property type="molecule type" value="Transcribed_RNA"/>
</dbReference>
<sequence>MLWEDEKYTPVVQVWVSLEFKIIVTSNQKHNKTTSMLSCWFCWSAQMGKFIVHFCAYSCS</sequence>
<reference evidence="1" key="2">
    <citation type="journal article" date="2015" name="Data Brief">
        <title>Shoot transcriptome of the giant reed, Arundo donax.</title>
        <authorList>
            <person name="Barrero R.A."/>
            <person name="Guerrero F.D."/>
            <person name="Moolhuijzen P."/>
            <person name="Goolsby J.A."/>
            <person name="Tidwell J."/>
            <person name="Bellgard S.E."/>
            <person name="Bellgard M.I."/>
        </authorList>
    </citation>
    <scope>NUCLEOTIDE SEQUENCE</scope>
    <source>
        <tissue evidence="1">Shoot tissue taken approximately 20 cm above the soil surface</tissue>
    </source>
</reference>
<protein>
    <submittedName>
        <fullName evidence="1">Uncharacterized protein</fullName>
    </submittedName>
</protein>